<evidence type="ECO:0000256" key="1">
    <source>
        <dbReference type="ARBA" id="ARBA00010718"/>
    </source>
</evidence>
<dbReference type="CDD" id="cd00326">
    <property type="entry name" value="alpha_CA"/>
    <property type="match status" value="1"/>
</dbReference>
<dbReference type="EC" id="4.2.1.1" evidence="4"/>
<dbReference type="Pfam" id="PF00194">
    <property type="entry name" value="Carb_anhydrase"/>
    <property type="match status" value="1"/>
</dbReference>
<evidence type="ECO:0000259" key="5">
    <source>
        <dbReference type="PROSITE" id="PS51144"/>
    </source>
</evidence>
<comment type="cofactor">
    <cofactor evidence="4">
        <name>Zn(2+)</name>
        <dbReference type="ChEBI" id="CHEBI:29105"/>
    </cofactor>
</comment>
<keyword evidence="2 4" id="KW-0479">Metal-binding</keyword>
<dbReference type="RefSeq" id="XP_011496417.1">
    <property type="nucleotide sequence ID" value="XM_011498115.1"/>
</dbReference>
<name>A0AAJ6YE64_9HYME</name>
<keyword evidence="3 4" id="KW-0862">Zinc</keyword>
<dbReference type="SUPFAM" id="SSF51069">
    <property type="entry name" value="Carbonic anhydrase"/>
    <property type="match status" value="1"/>
</dbReference>
<dbReference type="GO" id="GO:0008270">
    <property type="term" value="F:zinc ion binding"/>
    <property type="evidence" value="ECO:0007669"/>
    <property type="project" value="UniProtKB-UniRule"/>
</dbReference>
<dbReference type="GeneID" id="105361028"/>
<evidence type="ECO:0000313" key="7">
    <source>
        <dbReference type="RefSeq" id="XP_011496417.1"/>
    </source>
</evidence>
<dbReference type="GO" id="GO:0004089">
    <property type="term" value="F:carbonate dehydratase activity"/>
    <property type="evidence" value="ECO:0007669"/>
    <property type="project" value="UniProtKB-UniRule"/>
</dbReference>
<dbReference type="PROSITE" id="PS51144">
    <property type="entry name" value="ALPHA_CA_2"/>
    <property type="match status" value="1"/>
</dbReference>
<dbReference type="InterPro" id="IPR018338">
    <property type="entry name" value="Carbonic_anhydrase_a-class_CS"/>
</dbReference>
<sequence>MLFDYTQEGQRKWAKYFPKCGGYWQSPIILAASRSIALPLPALEMIGYRNLLAPLLVFTNNGHTVSLKVKNEFTKDRIPYIFGAMLNKNQEYELESFHFHWGVKNGKGSEHLLHGIRYPMEMHLIHRNMKYKDLSTALQYEDGLAVLGIFFQLQEDDNEQLKPLIAHLPAIQSANTETRLNTTMTLASLLPPQLDTYYTYKGSLTTPPCNEVVTWIVFTSMIPISYKQMSKFRVLSNGKGIIADNYRNAQVLGNRKVYVRRIQSVLRNKNDMDYLDVSTLKWYWT</sequence>
<evidence type="ECO:0000313" key="6">
    <source>
        <dbReference type="Proteomes" id="UP000695007"/>
    </source>
</evidence>
<dbReference type="Proteomes" id="UP000695007">
    <property type="component" value="Unplaced"/>
</dbReference>
<keyword evidence="6" id="KW-1185">Reference proteome</keyword>
<dbReference type="InterPro" id="IPR036398">
    <property type="entry name" value="CA_dom_sf"/>
</dbReference>
<dbReference type="InterPro" id="IPR001148">
    <property type="entry name" value="CA_dom"/>
</dbReference>
<dbReference type="Gene3D" id="3.10.200.10">
    <property type="entry name" value="Alpha carbonic anhydrase"/>
    <property type="match status" value="1"/>
</dbReference>
<accession>A0AAJ6YE64</accession>
<dbReference type="PANTHER" id="PTHR18952">
    <property type="entry name" value="CARBONIC ANHYDRASE"/>
    <property type="match status" value="1"/>
</dbReference>
<evidence type="ECO:0000256" key="2">
    <source>
        <dbReference type="ARBA" id="ARBA00022723"/>
    </source>
</evidence>
<comment type="function">
    <text evidence="4">Reversible hydration of carbon dioxide.</text>
</comment>
<evidence type="ECO:0000256" key="3">
    <source>
        <dbReference type="ARBA" id="ARBA00022833"/>
    </source>
</evidence>
<reference evidence="7" key="1">
    <citation type="submission" date="2025-08" db="UniProtKB">
        <authorList>
            <consortium name="RefSeq"/>
        </authorList>
    </citation>
    <scope>IDENTIFICATION</scope>
</reference>
<evidence type="ECO:0000256" key="4">
    <source>
        <dbReference type="RuleBase" id="RU367011"/>
    </source>
</evidence>
<keyword evidence="4" id="KW-0456">Lyase</keyword>
<dbReference type="PANTHER" id="PTHR18952:SF137">
    <property type="entry name" value="CARBONIC ANHYDRASE"/>
    <property type="match status" value="1"/>
</dbReference>
<protein>
    <recommendedName>
        <fullName evidence="4">Carbonic anhydrase</fullName>
        <ecNumber evidence="4">4.2.1.1</ecNumber>
    </recommendedName>
</protein>
<dbReference type="KEGG" id="csol:105361028"/>
<comment type="catalytic activity">
    <reaction evidence="4">
        <text>hydrogencarbonate + H(+) = CO2 + H2O</text>
        <dbReference type="Rhea" id="RHEA:10748"/>
        <dbReference type="ChEBI" id="CHEBI:15377"/>
        <dbReference type="ChEBI" id="CHEBI:15378"/>
        <dbReference type="ChEBI" id="CHEBI:16526"/>
        <dbReference type="ChEBI" id="CHEBI:17544"/>
        <dbReference type="EC" id="4.2.1.1"/>
    </reaction>
</comment>
<feature type="domain" description="Alpha-carbonic anhydrase" evidence="5">
    <location>
        <begin position="1"/>
        <end position="261"/>
    </location>
</feature>
<organism evidence="6 7">
    <name type="scientific">Ceratosolen solmsi marchali</name>
    <dbReference type="NCBI Taxonomy" id="326594"/>
    <lineage>
        <taxon>Eukaryota</taxon>
        <taxon>Metazoa</taxon>
        <taxon>Ecdysozoa</taxon>
        <taxon>Arthropoda</taxon>
        <taxon>Hexapoda</taxon>
        <taxon>Insecta</taxon>
        <taxon>Pterygota</taxon>
        <taxon>Neoptera</taxon>
        <taxon>Endopterygota</taxon>
        <taxon>Hymenoptera</taxon>
        <taxon>Apocrita</taxon>
        <taxon>Proctotrupomorpha</taxon>
        <taxon>Chalcidoidea</taxon>
        <taxon>Agaonidae</taxon>
        <taxon>Agaoninae</taxon>
        <taxon>Ceratosolen</taxon>
    </lineage>
</organism>
<dbReference type="InterPro" id="IPR023561">
    <property type="entry name" value="Carbonic_anhydrase_a-class"/>
</dbReference>
<proteinExistence type="inferred from homology"/>
<gene>
    <name evidence="7" type="primary">LOC105361028</name>
</gene>
<comment type="similarity">
    <text evidence="1 4">Belongs to the alpha-carbonic anhydrase family.</text>
</comment>
<dbReference type="AlphaFoldDB" id="A0AAJ6YE64"/>
<dbReference type="SMART" id="SM01057">
    <property type="entry name" value="Carb_anhydrase"/>
    <property type="match status" value="1"/>
</dbReference>
<dbReference type="PROSITE" id="PS00162">
    <property type="entry name" value="ALPHA_CA_1"/>
    <property type="match status" value="1"/>
</dbReference>
<dbReference type="GO" id="GO:0005737">
    <property type="term" value="C:cytoplasm"/>
    <property type="evidence" value="ECO:0007669"/>
    <property type="project" value="TreeGrafter"/>
</dbReference>